<dbReference type="GO" id="GO:0002098">
    <property type="term" value="P:tRNA wobble uridine modification"/>
    <property type="evidence" value="ECO:0007669"/>
    <property type="project" value="TreeGrafter"/>
</dbReference>
<evidence type="ECO:0000259" key="11">
    <source>
        <dbReference type="Pfam" id="PF01134"/>
    </source>
</evidence>
<evidence type="ECO:0000256" key="8">
    <source>
        <dbReference type="ARBA" id="ARBA00022857"/>
    </source>
</evidence>
<comment type="cofactor">
    <cofactor evidence="1 10">
        <name>FAD</name>
        <dbReference type="ChEBI" id="CHEBI:57692"/>
    </cofactor>
</comment>
<reference evidence="12 13" key="1">
    <citation type="submission" date="2019-03" db="EMBL/GenBank/DDBJ databases">
        <title>Genomic Encyclopedia of Type Strains, Phase IV (KMG-IV): sequencing the most valuable type-strain genomes for metagenomic binning, comparative biology and taxonomic classification.</title>
        <authorList>
            <person name="Goeker M."/>
        </authorList>
    </citation>
    <scope>NUCLEOTIDE SEQUENCE [LARGE SCALE GENOMIC DNA]</scope>
    <source>
        <strain evidence="12 13">DSM 25964</strain>
    </source>
</reference>
<evidence type="ECO:0000256" key="2">
    <source>
        <dbReference type="ARBA" id="ARBA00022490"/>
    </source>
</evidence>
<evidence type="ECO:0000256" key="3">
    <source>
        <dbReference type="ARBA" id="ARBA00022603"/>
    </source>
</evidence>
<dbReference type="InterPro" id="IPR036188">
    <property type="entry name" value="FAD/NAD-bd_sf"/>
</dbReference>
<dbReference type="PANTHER" id="PTHR11806:SF2">
    <property type="entry name" value="METHYLENETETRAHYDROFOLATE--TRNA-(URACIL-5-)-METHYLTRANSFERASE TRMFO"/>
    <property type="match status" value="1"/>
</dbReference>
<dbReference type="NCBIfam" id="NF003739">
    <property type="entry name" value="PRK05335.1"/>
    <property type="match status" value="1"/>
</dbReference>
<accession>A0A4R8MJ35</accession>
<comment type="caution">
    <text evidence="12">The sequence shown here is derived from an EMBL/GenBank/DDBJ whole genome shotgun (WGS) entry which is preliminary data.</text>
</comment>
<dbReference type="Pfam" id="PF01134">
    <property type="entry name" value="GIDA"/>
    <property type="match status" value="1"/>
</dbReference>
<organism evidence="12 13">
    <name type="scientific">Aminivibrio pyruvatiphilus</name>
    <dbReference type="NCBI Taxonomy" id="1005740"/>
    <lineage>
        <taxon>Bacteria</taxon>
        <taxon>Thermotogati</taxon>
        <taxon>Synergistota</taxon>
        <taxon>Synergistia</taxon>
        <taxon>Synergistales</taxon>
        <taxon>Aminobacteriaceae</taxon>
        <taxon>Aminivibrio</taxon>
    </lineage>
</organism>
<dbReference type="SUPFAM" id="SSF51905">
    <property type="entry name" value="FAD/NAD(P)-binding domain"/>
    <property type="match status" value="1"/>
</dbReference>
<keyword evidence="9 10" id="KW-0520">NAD</keyword>
<dbReference type="PANTHER" id="PTHR11806">
    <property type="entry name" value="GLUCOSE INHIBITED DIVISION PROTEIN A"/>
    <property type="match status" value="1"/>
</dbReference>
<keyword evidence="7 10" id="KW-0274">FAD</keyword>
<dbReference type="InterPro" id="IPR040131">
    <property type="entry name" value="MnmG_N"/>
</dbReference>
<proteinExistence type="inferred from homology"/>
<dbReference type="RefSeq" id="WP_133955401.1">
    <property type="nucleotide sequence ID" value="NZ_SORI01000001.1"/>
</dbReference>
<gene>
    <name evidence="10" type="primary">trmFO</name>
    <name evidence="12" type="ORF">C8D99_101185</name>
</gene>
<dbReference type="EMBL" id="SORI01000001">
    <property type="protein sequence ID" value="TDY65038.1"/>
    <property type="molecule type" value="Genomic_DNA"/>
</dbReference>
<dbReference type="GO" id="GO:0050660">
    <property type="term" value="F:flavin adenine dinucleotide binding"/>
    <property type="evidence" value="ECO:0007669"/>
    <property type="project" value="UniProtKB-UniRule"/>
</dbReference>
<dbReference type="EC" id="2.1.1.74" evidence="10"/>
<evidence type="ECO:0000313" key="13">
    <source>
        <dbReference type="Proteomes" id="UP000295066"/>
    </source>
</evidence>
<evidence type="ECO:0000313" key="12">
    <source>
        <dbReference type="EMBL" id="TDY65038.1"/>
    </source>
</evidence>
<sequence length="444" mass="48320">MTDRTVSVVGGGLAGSEAAWMLACRGIPVTLYEMRPQATTPAHRTDGLAEVVCSNSFGADSTTSPAGILKEELRGLGSLILKCADAARVPAGKALAVDRDIFSRLVTETLEKHPLVTVVREECVSVPEGPAILATGPLTSPAMAGEIRRMAGEEYLSFFDAVAPVVEADSIDMTKAFRLGRWGQEDDYINCPFTREEYEAFISALTGAERTLPHDFEDSPSWFEGCLPVEVMASRGTDTLRFGPLRPVGLPLPGTGEEAWAVAQLRQDNREGTLYNLVGFQTSLRWGEQERVFRMIPGLADAEFARFGVMHRNIYVNAPAVLDGRLRFRNGREDLFLAGQITGVEGYMESTAMGCVAALNMAALLLGKPFPEWPRETAAGSLLHYLGDALERRFQPMNVNLGIFPPLGKKVRNKALRCEQVAQRAREAFDPFLAGLAELAGPAR</sequence>
<dbReference type="GO" id="GO:0030488">
    <property type="term" value="P:tRNA methylation"/>
    <property type="evidence" value="ECO:0007669"/>
    <property type="project" value="TreeGrafter"/>
</dbReference>
<dbReference type="AlphaFoldDB" id="A0A4R8MJ35"/>
<keyword evidence="4 10" id="KW-0285">Flavoprotein</keyword>
<keyword evidence="3 10" id="KW-0489">Methyltransferase</keyword>
<dbReference type="GO" id="GO:0005829">
    <property type="term" value="C:cytosol"/>
    <property type="evidence" value="ECO:0007669"/>
    <property type="project" value="TreeGrafter"/>
</dbReference>
<evidence type="ECO:0000256" key="4">
    <source>
        <dbReference type="ARBA" id="ARBA00022630"/>
    </source>
</evidence>
<keyword evidence="8 10" id="KW-0521">NADP</keyword>
<feature type="binding site" evidence="10">
    <location>
        <begin position="10"/>
        <end position="15"/>
    </location>
    <ligand>
        <name>FAD</name>
        <dbReference type="ChEBI" id="CHEBI:57692"/>
    </ligand>
</feature>
<evidence type="ECO:0000256" key="9">
    <source>
        <dbReference type="ARBA" id="ARBA00023027"/>
    </source>
</evidence>
<evidence type="ECO:0000256" key="1">
    <source>
        <dbReference type="ARBA" id="ARBA00001974"/>
    </source>
</evidence>
<evidence type="ECO:0000256" key="6">
    <source>
        <dbReference type="ARBA" id="ARBA00022694"/>
    </source>
</evidence>
<evidence type="ECO:0000256" key="5">
    <source>
        <dbReference type="ARBA" id="ARBA00022679"/>
    </source>
</evidence>
<keyword evidence="13" id="KW-1185">Reference proteome</keyword>
<keyword evidence="2 10" id="KW-0963">Cytoplasm</keyword>
<comment type="subcellular location">
    <subcellularLocation>
        <location evidence="10">Cytoplasm</location>
    </subcellularLocation>
</comment>
<comment type="catalytic activity">
    <reaction evidence="10">
        <text>uridine(54) in tRNA + (6R)-5,10-methylene-5,6,7,8-tetrahydrofolate + NADH + H(+) = 5-methyluridine(54) in tRNA + (6S)-5,6,7,8-tetrahydrofolate + NAD(+)</text>
        <dbReference type="Rhea" id="RHEA:16873"/>
        <dbReference type="Rhea" id="RHEA-COMP:10167"/>
        <dbReference type="Rhea" id="RHEA-COMP:10193"/>
        <dbReference type="ChEBI" id="CHEBI:15378"/>
        <dbReference type="ChEBI" id="CHEBI:15636"/>
        <dbReference type="ChEBI" id="CHEBI:57453"/>
        <dbReference type="ChEBI" id="CHEBI:57540"/>
        <dbReference type="ChEBI" id="CHEBI:57945"/>
        <dbReference type="ChEBI" id="CHEBI:65315"/>
        <dbReference type="ChEBI" id="CHEBI:74447"/>
        <dbReference type="EC" id="2.1.1.74"/>
    </reaction>
</comment>
<evidence type="ECO:0000256" key="7">
    <source>
        <dbReference type="ARBA" id="ARBA00022827"/>
    </source>
</evidence>
<feature type="domain" description="MnmG N-terminal" evidence="11">
    <location>
        <begin position="6"/>
        <end position="368"/>
    </location>
</feature>
<dbReference type="OrthoDB" id="9803114at2"/>
<dbReference type="HAMAP" id="MF_01037">
    <property type="entry name" value="TrmFO"/>
    <property type="match status" value="1"/>
</dbReference>
<keyword evidence="5 10" id="KW-0808">Transferase</keyword>
<comment type="catalytic activity">
    <reaction evidence="10">
        <text>uridine(54) in tRNA + (6R)-5,10-methylene-5,6,7,8-tetrahydrofolate + NADPH + H(+) = 5-methyluridine(54) in tRNA + (6S)-5,6,7,8-tetrahydrofolate + NADP(+)</text>
        <dbReference type="Rhea" id="RHEA:62372"/>
        <dbReference type="Rhea" id="RHEA-COMP:10167"/>
        <dbReference type="Rhea" id="RHEA-COMP:10193"/>
        <dbReference type="ChEBI" id="CHEBI:15378"/>
        <dbReference type="ChEBI" id="CHEBI:15636"/>
        <dbReference type="ChEBI" id="CHEBI:57453"/>
        <dbReference type="ChEBI" id="CHEBI:57783"/>
        <dbReference type="ChEBI" id="CHEBI:58349"/>
        <dbReference type="ChEBI" id="CHEBI:65315"/>
        <dbReference type="ChEBI" id="CHEBI:74447"/>
        <dbReference type="EC" id="2.1.1.74"/>
    </reaction>
</comment>
<keyword evidence="6 10" id="KW-0819">tRNA processing</keyword>
<comment type="similarity">
    <text evidence="10">Belongs to the MnmG family. TrmFO subfamily.</text>
</comment>
<dbReference type="NCBIfam" id="TIGR00137">
    <property type="entry name" value="gid_trmFO"/>
    <property type="match status" value="1"/>
</dbReference>
<dbReference type="InterPro" id="IPR002218">
    <property type="entry name" value="MnmG-rel"/>
</dbReference>
<dbReference type="InterPro" id="IPR004417">
    <property type="entry name" value="TrmFO"/>
</dbReference>
<dbReference type="GO" id="GO:0047151">
    <property type="term" value="F:tRNA (uracil(54)-C5)-methyltransferase activity, 5,10-methylenetetrahydrofolate-dependent"/>
    <property type="evidence" value="ECO:0007669"/>
    <property type="project" value="UniProtKB-UniRule"/>
</dbReference>
<dbReference type="Proteomes" id="UP000295066">
    <property type="component" value="Unassembled WGS sequence"/>
</dbReference>
<name>A0A4R8MJ35_9BACT</name>
<comment type="function">
    <text evidence="10">Catalyzes the folate-dependent formation of 5-methyl-uridine at position 54 (M-5-U54) in all tRNAs.</text>
</comment>
<evidence type="ECO:0000256" key="10">
    <source>
        <dbReference type="HAMAP-Rule" id="MF_01037"/>
    </source>
</evidence>
<protein>
    <recommendedName>
        <fullName evidence="10">Methylenetetrahydrofolate--tRNA-(uracil-5-)-methyltransferase TrmFO</fullName>
        <ecNumber evidence="10">2.1.1.74</ecNumber>
    </recommendedName>
    <alternativeName>
        <fullName evidence="10">Folate-dependent tRNA (uracil-5-)-methyltransferase</fullName>
    </alternativeName>
    <alternativeName>
        <fullName evidence="10">Folate-dependent tRNA(M-5-U54)-methyltransferase</fullName>
    </alternativeName>
</protein>
<dbReference type="Gene3D" id="3.50.50.60">
    <property type="entry name" value="FAD/NAD(P)-binding domain"/>
    <property type="match status" value="2"/>
</dbReference>